<feature type="domain" description="Cardiolipin synthase N-terminal" evidence="8">
    <location>
        <begin position="13"/>
        <end position="57"/>
    </location>
</feature>
<evidence type="ECO:0000313" key="10">
    <source>
        <dbReference type="Proteomes" id="UP000698059"/>
    </source>
</evidence>
<evidence type="ECO:0000256" key="1">
    <source>
        <dbReference type="ARBA" id="ARBA00004651"/>
    </source>
</evidence>
<keyword evidence="10" id="KW-1185">Reference proteome</keyword>
<keyword evidence="4 7" id="KW-1133">Transmembrane helix</keyword>
<evidence type="ECO:0000256" key="7">
    <source>
        <dbReference type="SAM" id="Phobius"/>
    </source>
</evidence>
<feature type="transmembrane region" description="Helical" evidence="7">
    <location>
        <begin position="35"/>
        <end position="55"/>
    </location>
</feature>
<dbReference type="EMBL" id="JAFBBO010000001">
    <property type="protein sequence ID" value="MBM7478415.1"/>
    <property type="molecule type" value="Genomic_DNA"/>
</dbReference>
<feature type="compositionally biased region" description="Low complexity" evidence="6">
    <location>
        <begin position="112"/>
        <end position="123"/>
    </location>
</feature>
<proteinExistence type="predicted"/>
<feature type="region of interest" description="Disordered" evidence="6">
    <location>
        <begin position="59"/>
        <end position="159"/>
    </location>
</feature>
<evidence type="ECO:0000256" key="3">
    <source>
        <dbReference type="ARBA" id="ARBA00022692"/>
    </source>
</evidence>
<protein>
    <recommendedName>
        <fullName evidence="8">Cardiolipin synthase N-terminal domain-containing protein</fullName>
    </recommendedName>
</protein>
<feature type="compositionally biased region" description="Basic and acidic residues" evidence="6">
    <location>
        <begin position="95"/>
        <end position="111"/>
    </location>
</feature>
<sequence>MSRVLLTLLAVGLAVYALSDCATSDENDRSGIPKGLWIVMIIFLPFVGPLAWILVSRTQRARHATAAGSPAPGRVRPGARRRPAAPLAPDDDPDFLWKLEQQRRREARGEDTGPTAGPAAEGTPGPGPGSSEDDTTRKSSPGETDGAPGTPSAGSGEPS</sequence>
<reference evidence="9 10" key="1">
    <citation type="submission" date="2021-01" db="EMBL/GenBank/DDBJ databases">
        <title>Sequencing the genomes of 1000 actinobacteria strains.</title>
        <authorList>
            <person name="Klenk H.-P."/>
        </authorList>
    </citation>
    <scope>NUCLEOTIDE SEQUENCE [LARGE SCALE GENOMIC DNA]</scope>
    <source>
        <strain evidence="9 10">DSM 46000</strain>
    </source>
</reference>
<evidence type="ECO:0000313" key="9">
    <source>
        <dbReference type="EMBL" id="MBM7478415.1"/>
    </source>
</evidence>
<dbReference type="InterPro" id="IPR027379">
    <property type="entry name" value="CLS_N"/>
</dbReference>
<dbReference type="Pfam" id="PF13396">
    <property type="entry name" value="PLDc_N"/>
    <property type="match status" value="1"/>
</dbReference>
<evidence type="ECO:0000256" key="4">
    <source>
        <dbReference type="ARBA" id="ARBA00022989"/>
    </source>
</evidence>
<name>A0ABS2LDB6_9CELL</name>
<comment type="subcellular location">
    <subcellularLocation>
        <location evidence="1">Cell membrane</location>
        <topology evidence="1">Multi-pass membrane protein</topology>
    </subcellularLocation>
</comment>
<dbReference type="Proteomes" id="UP000698059">
    <property type="component" value="Unassembled WGS sequence"/>
</dbReference>
<keyword evidence="5 7" id="KW-0472">Membrane</keyword>
<accession>A0ABS2LDB6</accession>
<evidence type="ECO:0000256" key="2">
    <source>
        <dbReference type="ARBA" id="ARBA00022475"/>
    </source>
</evidence>
<comment type="caution">
    <text evidence="9">The sequence shown here is derived from an EMBL/GenBank/DDBJ whole genome shotgun (WGS) entry which is preliminary data.</text>
</comment>
<keyword evidence="2" id="KW-1003">Cell membrane</keyword>
<organism evidence="9 10">
    <name type="scientific">Oerskovia jenensis</name>
    <dbReference type="NCBI Taxonomy" id="162169"/>
    <lineage>
        <taxon>Bacteria</taxon>
        <taxon>Bacillati</taxon>
        <taxon>Actinomycetota</taxon>
        <taxon>Actinomycetes</taxon>
        <taxon>Micrococcales</taxon>
        <taxon>Cellulomonadaceae</taxon>
        <taxon>Oerskovia</taxon>
    </lineage>
</organism>
<keyword evidence="3 7" id="KW-0812">Transmembrane</keyword>
<gene>
    <name evidence="9" type="ORF">JOD49_001335</name>
</gene>
<evidence type="ECO:0000259" key="8">
    <source>
        <dbReference type="Pfam" id="PF13396"/>
    </source>
</evidence>
<feature type="compositionally biased region" description="Low complexity" evidence="6">
    <location>
        <begin position="66"/>
        <end position="76"/>
    </location>
</feature>
<dbReference type="RefSeq" id="WP_205306492.1">
    <property type="nucleotide sequence ID" value="NZ_BAAAVF010000016.1"/>
</dbReference>
<evidence type="ECO:0000256" key="6">
    <source>
        <dbReference type="SAM" id="MobiDB-lite"/>
    </source>
</evidence>
<evidence type="ECO:0000256" key="5">
    <source>
        <dbReference type="ARBA" id="ARBA00023136"/>
    </source>
</evidence>